<evidence type="ECO:0000313" key="2">
    <source>
        <dbReference type="EMBL" id="KAK4210776.1"/>
    </source>
</evidence>
<reference evidence="2" key="2">
    <citation type="submission" date="2023-05" db="EMBL/GenBank/DDBJ databases">
        <authorList>
            <consortium name="Lawrence Berkeley National Laboratory"/>
            <person name="Steindorff A."/>
            <person name="Hensen N."/>
            <person name="Bonometti L."/>
            <person name="Westerberg I."/>
            <person name="Brannstrom I.O."/>
            <person name="Guillou S."/>
            <person name="Cros-Aarteil S."/>
            <person name="Calhoun S."/>
            <person name="Haridas S."/>
            <person name="Kuo A."/>
            <person name="Mondo S."/>
            <person name="Pangilinan J."/>
            <person name="Riley R."/>
            <person name="Labutti K."/>
            <person name="Andreopoulos B."/>
            <person name="Lipzen A."/>
            <person name="Chen C."/>
            <person name="Yanf M."/>
            <person name="Daum C."/>
            <person name="Ng V."/>
            <person name="Clum A."/>
            <person name="Ohm R."/>
            <person name="Martin F."/>
            <person name="Silar P."/>
            <person name="Natvig D."/>
            <person name="Lalanne C."/>
            <person name="Gautier V."/>
            <person name="Ament-Velasquez S.L."/>
            <person name="Kruys A."/>
            <person name="Hutchinson M.I."/>
            <person name="Powell A.J."/>
            <person name="Barry K."/>
            <person name="Miller A.N."/>
            <person name="Grigoriev I.V."/>
            <person name="Debuchy R."/>
            <person name="Gladieux P."/>
            <person name="Thoren M.H."/>
            <person name="Johannesson H."/>
        </authorList>
    </citation>
    <scope>NUCLEOTIDE SEQUENCE</scope>
    <source>
        <strain evidence="2">PSN293</strain>
    </source>
</reference>
<feature type="compositionally biased region" description="Basic and acidic residues" evidence="1">
    <location>
        <begin position="190"/>
        <end position="202"/>
    </location>
</feature>
<evidence type="ECO:0000256" key="1">
    <source>
        <dbReference type="SAM" id="MobiDB-lite"/>
    </source>
</evidence>
<dbReference type="EMBL" id="MU858166">
    <property type="protein sequence ID" value="KAK4210776.1"/>
    <property type="molecule type" value="Genomic_DNA"/>
</dbReference>
<evidence type="ECO:0000313" key="3">
    <source>
        <dbReference type="Proteomes" id="UP001301769"/>
    </source>
</evidence>
<feature type="region of interest" description="Disordered" evidence="1">
    <location>
        <begin position="62"/>
        <end position="117"/>
    </location>
</feature>
<feature type="compositionally biased region" description="Pro residues" evidence="1">
    <location>
        <begin position="99"/>
        <end position="110"/>
    </location>
</feature>
<sequence length="211" mass="22282">MATGPADNSDDKVALDLAGQLASGVLDLPRFFAGIELPAGVAARVAELTSLASEVKNKLALAKMGEDDDEVDDDSDDVRTGTGPASKPKAAARRKAPEEPPNAHLPPSRPLPGLFGIASSRGYQRMGPELGCELRFRGAGGKTAGYSWVTIPKVTVRARLVTIPRRRPPMPAVSSQTEEKETKGAAGEPAESRGHGPPKREVQTFSLLRPL</sequence>
<organism evidence="2 3">
    <name type="scientific">Rhypophila decipiens</name>
    <dbReference type="NCBI Taxonomy" id="261697"/>
    <lineage>
        <taxon>Eukaryota</taxon>
        <taxon>Fungi</taxon>
        <taxon>Dikarya</taxon>
        <taxon>Ascomycota</taxon>
        <taxon>Pezizomycotina</taxon>
        <taxon>Sordariomycetes</taxon>
        <taxon>Sordariomycetidae</taxon>
        <taxon>Sordariales</taxon>
        <taxon>Naviculisporaceae</taxon>
        <taxon>Rhypophila</taxon>
    </lineage>
</organism>
<keyword evidence="3" id="KW-1185">Reference proteome</keyword>
<protein>
    <submittedName>
        <fullName evidence="2">Uncharacterized protein</fullName>
    </submittedName>
</protein>
<gene>
    <name evidence="2" type="ORF">QBC37DRAFT_447569</name>
</gene>
<feature type="region of interest" description="Disordered" evidence="1">
    <location>
        <begin position="165"/>
        <end position="211"/>
    </location>
</feature>
<dbReference type="AlphaFoldDB" id="A0AAN6Y209"/>
<dbReference type="Proteomes" id="UP001301769">
    <property type="component" value="Unassembled WGS sequence"/>
</dbReference>
<proteinExistence type="predicted"/>
<reference evidence="2" key="1">
    <citation type="journal article" date="2023" name="Mol. Phylogenet. Evol.">
        <title>Genome-scale phylogeny and comparative genomics of the fungal order Sordariales.</title>
        <authorList>
            <person name="Hensen N."/>
            <person name="Bonometti L."/>
            <person name="Westerberg I."/>
            <person name="Brannstrom I.O."/>
            <person name="Guillou S."/>
            <person name="Cros-Aarteil S."/>
            <person name="Calhoun S."/>
            <person name="Haridas S."/>
            <person name="Kuo A."/>
            <person name="Mondo S."/>
            <person name="Pangilinan J."/>
            <person name="Riley R."/>
            <person name="LaButti K."/>
            <person name="Andreopoulos B."/>
            <person name="Lipzen A."/>
            <person name="Chen C."/>
            <person name="Yan M."/>
            <person name="Daum C."/>
            <person name="Ng V."/>
            <person name="Clum A."/>
            <person name="Steindorff A."/>
            <person name="Ohm R.A."/>
            <person name="Martin F."/>
            <person name="Silar P."/>
            <person name="Natvig D.O."/>
            <person name="Lalanne C."/>
            <person name="Gautier V."/>
            <person name="Ament-Velasquez S.L."/>
            <person name="Kruys A."/>
            <person name="Hutchinson M.I."/>
            <person name="Powell A.J."/>
            <person name="Barry K."/>
            <person name="Miller A.N."/>
            <person name="Grigoriev I.V."/>
            <person name="Debuchy R."/>
            <person name="Gladieux P."/>
            <person name="Hiltunen Thoren M."/>
            <person name="Johannesson H."/>
        </authorList>
    </citation>
    <scope>NUCLEOTIDE SEQUENCE</scope>
    <source>
        <strain evidence="2">PSN293</strain>
    </source>
</reference>
<feature type="compositionally biased region" description="Acidic residues" evidence="1">
    <location>
        <begin position="66"/>
        <end position="76"/>
    </location>
</feature>
<comment type="caution">
    <text evidence="2">The sequence shown here is derived from an EMBL/GenBank/DDBJ whole genome shotgun (WGS) entry which is preliminary data.</text>
</comment>
<accession>A0AAN6Y209</accession>
<name>A0AAN6Y209_9PEZI</name>